<dbReference type="Proteomes" id="UP000500961">
    <property type="component" value="Chromosome"/>
</dbReference>
<dbReference type="RefSeq" id="WP_173075690.1">
    <property type="nucleotide sequence ID" value="NZ_CP041345.1"/>
</dbReference>
<evidence type="ECO:0000313" key="10">
    <source>
        <dbReference type="EMBL" id="QKG80692.1"/>
    </source>
</evidence>
<dbReference type="SUPFAM" id="SSF55874">
    <property type="entry name" value="ATPase domain of HSP90 chaperone/DNA topoisomerase II/histidine kinase"/>
    <property type="match status" value="1"/>
</dbReference>
<evidence type="ECO:0000256" key="4">
    <source>
        <dbReference type="ARBA" id="ARBA00022679"/>
    </source>
</evidence>
<dbReference type="InterPro" id="IPR003661">
    <property type="entry name" value="HisK_dim/P_dom"/>
</dbReference>
<evidence type="ECO:0000256" key="1">
    <source>
        <dbReference type="ARBA" id="ARBA00000085"/>
    </source>
</evidence>
<sequence length="422" mass="48921">MNKKLLDRTQRIYFYISILLFVIAAPLFSFLVNRLYLSEIDESLLLTKADFLNNSVSEIKVNDIPSWNRFNNNIEIQNSIGLKSDTLFNASYFNPIENEDQPYRVLKAPVCIEGKPYTLLVKTNLLESQDLIFTIALLFAMILVLLFSGIYFINKIISTRLWKPFYQTLQQIETFEIDKHSKPDFINSDIEEFDRLNKSIEKLIERNLIIYNNQREFVENAAHELQTPIAIFKAKIDTLIQRTDVTQGQWEILNSVSDTISRLNRLNKNLLLLSKIDKHYFSEPETFSMKELIEKQLDFFIEQAKQKSIEIKTDFKTDFNISSNKGLTEIMLNNLLLNSISHNVQYGAIIIRLAKKELIITNTGKAEELPPEKLFNRFSKSNESVQGNGLGLAIVKKIADLNNWSIAYSFSDNKHTFSVQFK</sequence>
<dbReference type="InterPro" id="IPR036097">
    <property type="entry name" value="HisK_dim/P_sf"/>
</dbReference>
<evidence type="ECO:0000256" key="8">
    <source>
        <dbReference type="SAM" id="Phobius"/>
    </source>
</evidence>
<organism evidence="10 11">
    <name type="scientific">Tenuifilum thalassicum</name>
    <dbReference type="NCBI Taxonomy" id="2590900"/>
    <lineage>
        <taxon>Bacteria</taxon>
        <taxon>Pseudomonadati</taxon>
        <taxon>Bacteroidota</taxon>
        <taxon>Bacteroidia</taxon>
        <taxon>Bacteroidales</taxon>
        <taxon>Tenuifilaceae</taxon>
        <taxon>Tenuifilum</taxon>
    </lineage>
</organism>
<evidence type="ECO:0000313" key="11">
    <source>
        <dbReference type="Proteomes" id="UP000500961"/>
    </source>
</evidence>
<protein>
    <recommendedName>
        <fullName evidence="2">histidine kinase</fullName>
        <ecNumber evidence="2">2.7.13.3</ecNumber>
    </recommendedName>
</protein>
<dbReference type="EMBL" id="CP041345">
    <property type="protein sequence ID" value="QKG80692.1"/>
    <property type="molecule type" value="Genomic_DNA"/>
</dbReference>
<feature type="transmembrane region" description="Helical" evidence="8">
    <location>
        <begin position="131"/>
        <end position="153"/>
    </location>
</feature>
<dbReference type="EC" id="2.7.13.3" evidence="2"/>
<dbReference type="AlphaFoldDB" id="A0A7D3XEZ8"/>
<evidence type="ECO:0000259" key="9">
    <source>
        <dbReference type="PROSITE" id="PS50109"/>
    </source>
</evidence>
<dbReference type="Gene3D" id="3.30.565.10">
    <property type="entry name" value="Histidine kinase-like ATPase, C-terminal domain"/>
    <property type="match status" value="1"/>
</dbReference>
<keyword evidence="3" id="KW-0597">Phosphoprotein</keyword>
<feature type="domain" description="Histidine kinase" evidence="9">
    <location>
        <begin position="220"/>
        <end position="422"/>
    </location>
</feature>
<evidence type="ECO:0000256" key="2">
    <source>
        <dbReference type="ARBA" id="ARBA00012438"/>
    </source>
</evidence>
<dbReference type="SUPFAM" id="SSF47384">
    <property type="entry name" value="Homodimeric domain of signal transducing histidine kinase"/>
    <property type="match status" value="1"/>
</dbReference>
<keyword evidence="5 8" id="KW-0812">Transmembrane</keyword>
<keyword evidence="4" id="KW-0808">Transferase</keyword>
<dbReference type="PANTHER" id="PTHR45436">
    <property type="entry name" value="SENSOR HISTIDINE KINASE YKOH"/>
    <property type="match status" value="1"/>
</dbReference>
<evidence type="ECO:0000256" key="3">
    <source>
        <dbReference type="ARBA" id="ARBA00022553"/>
    </source>
</evidence>
<dbReference type="Pfam" id="PF00512">
    <property type="entry name" value="HisKA"/>
    <property type="match status" value="1"/>
</dbReference>
<dbReference type="InterPro" id="IPR050428">
    <property type="entry name" value="TCS_sensor_his_kinase"/>
</dbReference>
<reference evidence="10 11" key="1">
    <citation type="submission" date="2019-07" db="EMBL/GenBank/DDBJ databases">
        <title>Thalassofilum flectens gen. nov., sp. nov., a novel moderate thermophilic anaerobe from a shallow sea hot spring in Kunashir Island (Russia), representing a new family in the order Bacteroidales, and proposal of Thalassofilacea fam. nov.</title>
        <authorList>
            <person name="Kochetkova T.V."/>
            <person name="Podosokorskaya O.A."/>
            <person name="Novikov A."/>
            <person name="Elcheninov A.G."/>
            <person name="Toshchakov S.V."/>
            <person name="Kublanov I.V."/>
        </authorList>
    </citation>
    <scope>NUCLEOTIDE SEQUENCE [LARGE SCALE GENOMIC DNA]</scope>
    <source>
        <strain evidence="10 11">38-H</strain>
    </source>
</reference>
<gene>
    <name evidence="10" type="ORF">FHG85_10590</name>
</gene>
<evidence type="ECO:0000256" key="5">
    <source>
        <dbReference type="ARBA" id="ARBA00022692"/>
    </source>
</evidence>
<dbReference type="InterPro" id="IPR005467">
    <property type="entry name" value="His_kinase_dom"/>
</dbReference>
<dbReference type="GO" id="GO:0005886">
    <property type="term" value="C:plasma membrane"/>
    <property type="evidence" value="ECO:0007669"/>
    <property type="project" value="TreeGrafter"/>
</dbReference>
<evidence type="ECO:0000256" key="7">
    <source>
        <dbReference type="ARBA" id="ARBA00022989"/>
    </source>
</evidence>
<dbReference type="InterPro" id="IPR003594">
    <property type="entry name" value="HATPase_dom"/>
</dbReference>
<dbReference type="Pfam" id="PF02518">
    <property type="entry name" value="HATPase_c"/>
    <property type="match status" value="1"/>
</dbReference>
<accession>A0A7D3XEZ8</accession>
<keyword evidence="6 10" id="KW-0418">Kinase</keyword>
<keyword evidence="11" id="KW-1185">Reference proteome</keyword>
<dbReference type="GO" id="GO:0000155">
    <property type="term" value="F:phosphorelay sensor kinase activity"/>
    <property type="evidence" value="ECO:0007669"/>
    <property type="project" value="InterPro"/>
</dbReference>
<dbReference type="PROSITE" id="PS50109">
    <property type="entry name" value="HIS_KIN"/>
    <property type="match status" value="1"/>
</dbReference>
<keyword evidence="8" id="KW-0472">Membrane</keyword>
<name>A0A7D3XEZ8_9BACT</name>
<dbReference type="SMART" id="SM00388">
    <property type="entry name" value="HisKA"/>
    <property type="match status" value="1"/>
</dbReference>
<dbReference type="KEGG" id="ttz:FHG85_10590"/>
<evidence type="ECO:0000256" key="6">
    <source>
        <dbReference type="ARBA" id="ARBA00022777"/>
    </source>
</evidence>
<keyword evidence="7 8" id="KW-1133">Transmembrane helix</keyword>
<feature type="transmembrane region" description="Helical" evidence="8">
    <location>
        <begin position="12"/>
        <end position="32"/>
    </location>
</feature>
<dbReference type="Gene3D" id="1.10.287.130">
    <property type="match status" value="1"/>
</dbReference>
<comment type="catalytic activity">
    <reaction evidence="1">
        <text>ATP + protein L-histidine = ADP + protein N-phospho-L-histidine.</text>
        <dbReference type="EC" id="2.7.13.3"/>
    </reaction>
</comment>
<dbReference type="InterPro" id="IPR036890">
    <property type="entry name" value="HATPase_C_sf"/>
</dbReference>
<dbReference type="CDD" id="cd00082">
    <property type="entry name" value="HisKA"/>
    <property type="match status" value="1"/>
</dbReference>
<proteinExistence type="predicted"/>
<dbReference type="PANTHER" id="PTHR45436:SF5">
    <property type="entry name" value="SENSOR HISTIDINE KINASE TRCS"/>
    <property type="match status" value="1"/>
</dbReference>